<feature type="chain" id="PRO_5038870715" evidence="2">
    <location>
        <begin position="22"/>
        <end position="3288"/>
    </location>
</feature>
<evidence type="ECO:0000256" key="2">
    <source>
        <dbReference type="SAM" id="SignalP"/>
    </source>
</evidence>
<dbReference type="PANTHER" id="PTHR32305:SF15">
    <property type="entry name" value="PROTEIN RHSA-RELATED"/>
    <property type="match status" value="1"/>
</dbReference>
<keyword evidence="1" id="KW-0677">Repeat</keyword>
<dbReference type="InterPro" id="IPR045351">
    <property type="entry name" value="DUF6531"/>
</dbReference>
<sequence length="3288" mass="367623">MKKFKRFIAFFLIFSIIFTQNQQILVDTFKNVDLDINLGVLSNITLPTIPTSEKTTTTQNRDIPNLEQMHTLELEELNNLTTENQSITMEKQNLLSFQTPSIIEVRSINDSTNLINWTYEEDFEYQLEVDGQIVDLKSVKGYVHNFDSNNKTHIYRIRSKSQEQFSQWSEAVTKATEPGKTLTDSVLPIDRNLLKRRIPTATNPIVALTDTISEPSVQYEVHVKGAPLSDWQNSKDGRLIVTNGIDAIKVSLLSPPSGLKIKYRVYSENGTWQPWTYDGGICGIYGKNIQMIEMKLEGITTSFSIGYILTNNANQESFPLEMDGETSGTMGTNSGIFLACLVNNNDSKVEVIDKDTTWKKSEGPHIIDGIVRVEPGVTLTIEPGTKVIFQKYKYRENGLYINGKVIMEGTPSEKIQFSSMVDGQAVSTDQYYFRGIYVLPTGEIKASYVDMELDRKDNYILVNGDVSFNYCNFNCVGDSGIDWNYVIYAKVEREKVLNVSNCTFSNAGQGIGLGDSFGEVNITNNSFSNTIRDSIQVGISDYETYSVLANIKANTIVGGKNGISLKGIRSNIVNIKVTDNVIKNCSETGVYIEEYLGSLTFQRNTISGVDTNRVKELSGPIVVKVEKLGTNFSSVISAVNPKDVALKNTLSGNNFDAIVLNGTINENSRLFNGTNRYLVRSYLDISKDKTLSIEDGTIIHLRGEVVVYGCIRSEGKANNQIVFTSVNSEYTLPYKPTSDPAQKIMDDFFPWINIRNSGSFLGLNTVINRGGGPRKAGGPGYCSINLDGKLTLINSSVFNSTNAGIDAFKDNESTEPSDLTIINCSITHNMGHGIWIGHIPATIINSDIHQNDSGIVTFADDTVIAGNSFVGNRTSAVNYWNDTKDKYIDLRNNYWGASDGPYATDTGGGAWEGKGQKVNVYPGYAVVYPFLKTPSDCVPVGDLNNYVRSVQLRDQKWFGSQGVSVATGNYCKTFMDMEDCFPNLGLSLSHTYNSKDETVSILGKGWRLSLQGEISDFSSSAGTAMKKVVLPSGETQTFTVNSNGTFTANDSRNTLTKAGDTFTLTNKEQMQYLFNSSGKLYCVKDKNGNAVNIAYDNGKIDRVYDETNKSFKLTYDAATGYIDKITESFGTVTGRIVDFNYDSSKRLSSVTDASGNVTNYVYSGIGLLQDTKSGEGALLERIIYTLDGGSYKVRQKIDNYGNSFTYKYDDFVNRTIVTESNGWVKEYWCDSYGYPTVTIYPDRSTENKEYYLDASGENKYGEIKASMDIYGNRTEYIRDGRGNVTKQINPDESEKNFAYDDKNNLIKEVNEDGNVTYYCYDANKINLIQKVQPLNGTDPLVNPLDETKFAITSYEYYSETERVQNGYKVKGSLKTEKTPLGNTTTFKYDANGNKTVVTDGFGNNTVYTYDSYNNEASMTTSEGYKTTYVYDMNGRLEKATLHGGEVTRTVYDNEGQKLKEITPNIYDAALDNIDAHTYSGEHGTRFTYYYNGKVATATDAMGNTTRYYYDKYGNVSKEIKPNKSVYLYQYDCHNRPIKTTFKESDASTTEILIEEFNYSLSYDRTLESNVLIKSHKQYIDNTNTVTSILKFDYANRLVKVKNSDGTEISTKYTPSGLKLIEKDEDSNETLYNYDALGRLIKKWTPISENDDVTYYSYSGFQYDKDGNKKVEWTGKNLVEYGVSVSILDPNAIKLTYDYYKDGKVQSKVDNEGRRTDYEYSKDRVLTKETVFLTYGGKYEITEYRNNYLGKPIKTLVKTAKQDIIGNSITDSALSNMWTTYEYDKNGNLKNVKNYGVVDGTDILSTTPVLNVTSYEYDNLNRETKQTKQAKNTAGNDTTIFTSKNYSWDGKVLNSRDGNGRVTTNTYDLRGRLVKVRDPKGQYTLFTYDYLGRVLSKTISRLNEDYNSYIQKFNAAINTTPDSPNWDPEYDFNKDNVVDLYDNVIINRENIDKTLFEYDDMGRVIREIKSSRNPNTLAWDNVTTKAYKYDNQGNVIKELDALGYEQGSGATPAEKIENGYGTEYTYNLLNKQTSVLTPASKDKGLAFNSKYEYDGLGRVVKDISANQGSYTYEYNNSGKLTKTTLNKKDGSQLVIKTNQYDLGDNLISEKDAKGIETKYEYNLLGKIRKVTTASDATINANTIQYQYDIYGNQALSQESSGRVDLTEYDNAGRKIHEKTQKSDGTQVIEKFYFNDGNGNVVAFIDGNGNKTTSTYDEQNKITSKRINVTYVDGSTKENRITYEYDIFGQLISETDPLGNVLKYKYDAFGRVIDKRDAYNKVIQILTYNANGSQKESFDALNNEITYIYDKDKRLIKSINGDEATGTIAAEQVYDERNNVIEKRDGNGNSTKYQYDELNKLKSVTNALGQVTSYTYDDNGNMETMTDGNGNVTYYEYNCANKPIKIKTLKKDITTNVSGNTVDLSTANLSEGYTYYVDGNIKTRTSKNTDVTTYTYDIYGRKLTEVIGSINNSYTYDKNDNLLTVKDSTGTTTRTYDALNRTITKDVPNGGTTKYLYDSTNGVDPGCYAEVSTDAKGFVTTKIFDKAKRLYKVTESGNTTTYNYYDNGNRQEVIYPNGSKEVYYYNKNNTLAKLENKNPNGSIAESFVYEYDNSGNITAKVDKKGKTIYTYDRLNRVETTTEQDGKITTYKYDNAGNRTSMSAVFGSNVETTEYYYDSLNRLRYSHQLLTGIQDSGVALTAEKQNSKYDYDENGNQIKVTETSYDSTKQQNVVKETINKYDKLNQLIETTTKDGVVVKNAYNAEGYRVAKDVNGVKTNFVYEGDKVVLELDASGNEKGRNIYGENLISRNADGQKVYYLYNGHSDVTTLTNEAGAIIGTYYYDEFGAVEESTGTVDNPFLYAGYRYDKETGNYYLNSRMYDPVTARFLQEDTYRGSYNDPLSLNLYTYCYNNPLIYDDPTGHWLHIAIGALVGAVAGVAINAVSDYLDDGKFNKGWKSYAGAAVEGAITGGLAAATGGLSLGATIAINAGASFVGNVAGQYISKGEVNWKEAAVSAVVGGGGAAAGHYAKKIVSKLPSIPKPPVISRAEQLLNKAKARVKVLGDAGMSRLNQISDNIASKISSKLSPQMSFAGVGNINLPKTSFRGNVKEVGIFKKADTSVQKNFKDVVKTNEKRIEALNSSGGINKNINKTQSGSKSFYTVQNAEDGARLLNDGTPWPTEPHKANLGEGVYSWDNLEDAENYLKLKKRRTDVELNIYEFKVANKDLAKMKSLDMTKLPDDEVDAFLDIHAKLNGGTPNHGLEYIRRATNIGVENYFHSSVFKYLKFTKK</sequence>
<organism evidence="5 6">
    <name type="scientific">Clostridium cellulovorans (strain ATCC 35296 / DSM 3052 / OCM 3 / 743B)</name>
    <dbReference type="NCBI Taxonomy" id="573061"/>
    <lineage>
        <taxon>Bacteria</taxon>
        <taxon>Bacillati</taxon>
        <taxon>Bacillota</taxon>
        <taxon>Clostridia</taxon>
        <taxon>Eubacteriales</taxon>
        <taxon>Clostridiaceae</taxon>
        <taxon>Clostridium</taxon>
    </lineage>
</organism>
<dbReference type="Proteomes" id="UP000002730">
    <property type="component" value="Chromosome"/>
</dbReference>
<dbReference type="InterPro" id="IPR036439">
    <property type="entry name" value="Dockerin_dom_sf"/>
</dbReference>
<evidence type="ECO:0000313" key="6">
    <source>
        <dbReference type="Proteomes" id="UP000002730"/>
    </source>
</evidence>
<dbReference type="Gene3D" id="2.180.10.10">
    <property type="entry name" value="RHS repeat-associated core"/>
    <property type="match status" value="5"/>
</dbReference>
<feature type="domain" description="Teneurin-like YD-shell" evidence="4">
    <location>
        <begin position="2187"/>
        <end position="2321"/>
    </location>
</feature>
<evidence type="ECO:0000313" key="5">
    <source>
        <dbReference type="EMBL" id="ADL50335.1"/>
    </source>
</evidence>
<feature type="domain" description="Teneurin-like YD-shell" evidence="4">
    <location>
        <begin position="2538"/>
        <end position="2680"/>
    </location>
</feature>
<dbReference type="STRING" id="573061.Clocel_0562"/>
<dbReference type="OrthoDB" id="9771173at2"/>
<feature type="signal peptide" evidence="2">
    <location>
        <begin position="1"/>
        <end position="21"/>
    </location>
</feature>
<dbReference type="Pfam" id="PF25023">
    <property type="entry name" value="TEN_YD-shell"/>
    <property type="match status" value="2"/>
</dbReference>
<dbReference type="eggNOG" id="COG3227">
    <property type="taxonomic scope" value="Bacteria"/>
</dbReference>
<dbReference type="InterPro" id="IPR056823">
    <property type="entry name" value="TEN-like_YD-shell"/>
</dbReference>
<dbReference type="SUPFAM" id="SSF51126">
    <property type="entry name" value="Pectin lyase-like"/>
    <property type="match status" value="2"/>
</dbReference>
<dbReference type="KEGG" id="ccb:Clocel_0562"/>
<feature type="domain" description="DUF6531" evidence="3">
    <location>
        <begin position="962"/>
        <end position="1015"/>
    </location>
</feature>
<dbReference type="InterPro" id="IPR031325">
    <property type="entry name" value="RHS_repeat"/>
</dbReference>
<evidence type="ECO:0000259" key="3">
    <source>
        <dbReference type="Pfam" id="PF20148"/>
    </source>
</evidence>
<dbReference type="InterPro" id="IPR022385">
    <property type="entry name" value="Rhs_assc_core"/>
</dbReference>
<dbReference type="Pfam" id="PF20148">
    <property type="entry name" value="DUF6531"/>
    <property type="match status" value="1"/>
</dbReference>
<dbReference type="GO" id="GO:0000272">
    <property type="term" value="P:polysaccharide catabolic process"/>
    <property type="evidence" value="ECO:0007669"/>
    <property type="project" value="InterPro"/>
</dbReference>
<proteinExistence type="predicted"/>
<gene>
    <name evidence="5" type="ordered locus">Clocel_0562</name>
</gene>
<keyword evidence="2" id="KW-0732">Signal</keyword>
<evidence type="ECO:0000256" key="1">
    <source>
        <dbReference type="ARBA" id="ARBA00022737"/>
    </source>
</evidence>
<evidence type="ECO:0000259" key="4">
    <source>
        <dbReference type="Pfam" id="PF25023"/>
    </source>
</evidence>
<dbReference type="RefSeq" id="WP_010074888.1">
    <property type="nucleotide sequence ID" value="NC_014393.1"/>
</dbReference>
<dbReference type="PANTHER" id="PTHR32305">
    <property type="match status" value="1"/>
</dbReference>
<protein>
    <submittedName>
        <fullName evidence="5">YD repeat-containing protein</fullName>
    </submittedName>
</protein>
<dbReference type="SMART" id="SM00710">
    <property type="entry name" value="PbH1"/>
    <property type="match status" value="7"/>
</dbReference>
<dbReference type="InterPro" id="IPR006626">
    <property type="entry name" value="PbH1"/>
</dbReference>
<dbReference type="NCBIfam" id="TIGR01643">
    <property type="entry name" value="YD_repeat_2x"/>
    <property type="match status" value="10"/>
</dbReference>
<dbReference type="InterPro" id="IPR006530">
    <property type="entry name" value="YD"/>
</dbReference>
<dbReference type="InterPro" id="IPR050708">
    <property type="entry name" value="T6SS_VgrG/RHS"/>
</dbReference>
<reference evidence="5 6" key="1">
    <citation type="submission" date="2010-08" db="EMBL/GenBank/DDBJ databases">
        <title>Complete sequence of Clostridium cellulovorans 743B.</title>
        <authorList>
            <consortium name="US DOE Joint Genome Institute"/>
            <person name="Lucas S."/>
            <person name="Copeland A."/>
            <person name="Lapidus A."/>
            <person name="Cheng J.-F."/>
            <person name="Bruce D."/>
            <person name="Goodwin L."/>
            <person name="Pitluck S."/>
            <person name="Chertkov O."/>
            <person name="Detter J.C."/>
            <person name="Han C."/>
            <person name="Tapia R."/>
            <person name="Land M."/>
            <person name="Hauser L."/>
            <person name="Chang Y.-J."/>
            <person name="Jeffries C."/>
            <person name="Kyrpides N."/>
            <person name="Ivanova N."/>
            <person name="Mikhailova N."/>
            <person name="Hemme C.L."/>
            <person name="Woyke T."/>
        </authorList>
    </citation>
    <scope>NUCLEOTIDE SEQUENCE [LARGE SCALE GENOMIC DNA]</scope>
    <source>
        <strain evidence="6">ATCC 35296 / DSM 3052 / OCM 3 / 743B</strain>
    </source>
</reference>
<dbReference type="HOGENOM" id="CLU_225233_0_0_9"/>
<dbReference type="Pfam" id="PF05593">
    <property type="entry name" value="RHS_repeat"/>
    <property type="match status" value="2"/>
</dbReference>
<dbReference type="InterPro" id="IPR011050">
    <property type="entry name" value="Pectin_lyase_fold/virulence"/>
</dbReference>
<dbReference type="NCBIfam" id="TIGR03696">
    <property type="entry name" value="Rhs_assc_core"/>
    <property type="match status" value="1"/>
</dbReference>
<name>D9SR47_CLOC7</name>
<keyword evidence="6" id="KW-1185">Reference proteome</keyword>
<accession>D9SR47</accession>
<dbReference type="EMBL" id="CP002160">
    <property type="protein sequence ID" value="ADL50335.1"/>
    <property type="molecule type" value="Genomic_DNA"/>
</dbReference>
<dbReference type="Gene3D" id="1.10.1330.10">
    <property type="entry name" value="Dockerin domain"/>
    <property type="match status" value="1"/>
</dbReference>
<dbReference type="eggNOG" id="COG3209">
    <property type="taxonomic scope" value="Bacteria"/>
</dbReference>